<organism evidence="2 3">
    <name type="scientific">Lysobacter enzymogenes</name>
    <dbReference type="NCBI Taxonomy" id="69"/>
    <lineage>
        <taxon>Bacteria</taxon>
        <taxon>Pseudomonadati</taxon>
        <taxon>Pseudomonadota</taxon>
        <taxon>Gammaproteobacteria</taxon>
        <taxon>Lysobacterales</taxon>
        <taxon>Lysobacteraceae</taxon>
        <taxon>Lysobacter</taxon>
    </lineage>
</organism>
<feature type="domain" description="Metallo-beta-lactamase" evidence="1">
    <location>
        <begin position="11"/>
        <end position="176"/>
    </location>
</feature>
<gene>
    <name evidence="2" type="ORF">LEN_2434</name>
</gene>
<dbReference type="SUPFAM" id="SSF56281">
    <property type="entry name" value="Metallo-hydrolase/oxidoreductase"/>
    <property type="match status" value="1"/>
</dbReference>
<proteinExistence type="predicted"/>
<dbReference type="InterPro" id="IPR001279">
    <property type="entry name" value="Metallo-B-lactamas"/>
</dbReference>
<sequence>MLMFVGDEVESVATAFIHGDEAVLVDALGSVEDAQWLRTTLCDVLGKTVRMIAATHYMSDHLAALHLFPEALVLAHRHHRATFLSQNQRVDAFYREPDLAFDNMVLRWGRHELRFAHNPGKTIDHLSVDVPSADLICMGDGIVGNIVYLSKADPALMRSAIARARRWGRRKVVGGHMGAFDAVVLDHATYYLTRIQQQVTAIRVRAAESQVDPEIAAIPIESCLAPGVQPCAFEREWHRRNLHAIAAQSIFALDAARLSQVVA</sequence>
<evidence type="ECO:0000259" key="1">
    <source>
        <dbReference type="SMART" id="SM00849"/>
    </source>
</evidence>
<protein>
    <recommendedName>
        <fullName evidence="1">Metallo-beta-lactamase domain-containing protein</fullName>
    </recommendedName>
</protein>
<dbReference type="EMBL" id="AP014940">
    <property type="protein sequence ID" value="BAV97921.1"/>
    <property type="molecule type" value="Genomic_DNA"/>
</dbReference>
<dbReference type="KEGG" id="lem:LEN_2434"/>
<dbReference type="InterPro" id="IPR036866">
    <property type="entry name" value="RibonucZ/Hydroxyglut_hydro"/>
</dbReference>
<evidence type="ECO:0000313" key="2">
    <source>
        <dbReference type="EMBL" id="BAV97921.1"/>
    </source>
</evidence>
<name>A0AAU9ATD3_LYSEN</name>
<dbReference type="SMART" id="SM00849">
    <property type="entry name" value="Lactamase_B"/>
    <property type="match status" value="1"/>
</dbReference>
<reference evidence="2 3" key="1">
    <citation type="journal article" date="2017" name="DNA Res.">
        <title>Complete genome sequence and expression profile of the commercial lytic enzyme producer Lysobacter enzymogenes M497-1.</title>
        <authorList>
            <person name="Takami H."/>
            <person name="Toyoda A."/>
            <person name="Uchiyama I."/>
            <person name="Itoh T."/>
            <person name="Takaki Y."/>
            <person name="Arai W."/>
            <person name="Nishi S."/>
            <person name="Kawai M."/>
            <person name="Shinya K."/>
            <person name="Ikeda H."/>
        </authorList>
    </citation>
    <scope>NUCLEOTIDE SEQUENCE [LARGE SCALE GENOMIC DNA]</scope>
    <source>
        <strain evidence="2 3">M497-1</strain>
    </source>
</reference>
<evidence type="ECO:0000313" key="3">
    <source>
        <dbReference type="Proteomes" id="UP000218824"/>
    </source>
</evidence>
<accession>A0AAU9ATD3</accession>
<dbReference type="Pfam" id="PF00753">
    <property type="entry name" value="Lactamase_B"/>
    <property type="match status" value="1"/>
</dbReference>
<dbReference type="Proteomes" id="UP000218824">
    <property type="component" value="Chromosome"/>
</dbReference>
<dbReference type="AlphaFoldDB" id="A0AAU9ATD3"/>
<dbReference type="Gene3D" id="3.60.15.10">
    <property type="entry name" value="Ribonuclease Z/Hydroxyacylglutathione hydrolase-like"/>
    <property type="match status" value="1"/>
</dbReference>